<dbReference type="RefSeq" id="XP_008880923.1">
    <property type="nucleotide sequence ID" value="XM_008882701.1"/>
</dbReference>
<dbReference type="PANTHER" id="PTHR19303:SF73">
    <property type="entry name" value="PROTEIN PDC2"/>
    <property type="match status" value="1"/>
</dbReference>
<dbReference type="SMART" id="SM00674">
    <property type="entry name" value="CENPB"/>
    <property type="match status" value="1"/>
</dbReference>
<dbReference type="GeneID" id="20091822"/>
<sequence>MSELQTWASHEFGDNVHITTIRRIIKDERTTISYNIKDESAKTRKNFHRPRFPDLDMEVAQWVAMANEQQAGVTGRLIPRAATRIVSRLNLQGQVKCSNGWLNHMQIRHNLKMHRLHGEAASASPAEVDSGRVALQNVTRLYRAPNIYNMDETGLFYNGQPRTTIADKPRPGQKQDKNRTSVALATNVDGSDKLAPILTNWRLLKLPPNTTAFLQPMDADIIACFKRHY</sequence>
<dbReference type="VEuPathDB" id="FungiDB:H310_14772"/>
<dbReference type="EMBL" id="KI914037">
    <property type="protein sequence ID" value="ETV90449.1"/>
    <property type="molecule type" value="Genomic_DNA"/>
</dbReference>
<evidence type="ECO:0000256" key="2">
    <source>
        <dbReference type="SAM" id="MobiDB-lite"/>
    </source>
</evidence>
<dbReference type="PANTHER" id="PTHR19303">
    <property type="entry name" value="TRANSPOSON"/>
    <property type="match status" value="1"/>
</dbReference>
<evidence type="ECO:0000256" key="1">
    <source>
        <dbReference type="ARBA" id="ARBA00023125"/>
    </source>
</evidence>
<proteinExistence type="predicted"/>
<evidence type="ECO:0000313" key="4">
    <source>
        <dbReference type="EMBL" id="ETV90449.1"/>
    </source>
</evidence>
<feature type="domain" description="HTH CENPB-type" evidence="3">
    <location>
        <begin position="43"/>
        <end position="115"/>
    </location>
</feature>
<reference evidence="4" key="1">
    <citation type="submission" date="2013-12" db="EMBL/GenBank/DDBJ databases">
        <title>The Genome Sequence of Aphanomyces invadans NJM9701.</title>
        <authorList>
            <consortium name="The Broad Institute Genomics Platform"/>
            <person name="Russ C."/>
            <person name="Tyler B."/>
            <person name="van West P."/>
            <person name="Dieguez-Uribeondo J."/>
            <person name="Young S.K."/>
            <person name="Zeng Q."/>
            <person name="Gargeya S."/>
            <person name="Fitzgerald M."/>
            <person name="Abouelleil A."/>
            <person name="Alvarado L."/>
            <person name="Chapman S.B."/>
            <person name="Gainer-Dewar J."/>
            <person name="Goldberg J."/>
            <person name="Griggs A."/>
            <person name="Gujja S."/>
            <person name="Hansen M."/>
            <person name="Howarth C."/>
            <person name="Imamovic A."/>
            <person name="Ireland A."/>
            <person name="Larimer J."/>
            <person name="McCowan C."/>
            <person name="Murphy C."/>
            <person name="Pearson M."/>
            <person name="Poon T.W."/>
            <person name="Priest M."/>
            <person name="Roberts A."/>
            <person name="Saif S."/>
            <person name="Shea T."/>
            <person name="Sykes S."/>
            <person name="Wortman J."/>
            <person name="Nusbaum C."/>
            <person name="Birren B."/>
        </authorList>
    </citation>
    <scope>NUCLEOTIDE SEQUENCE [LARGE SCALE GENOMIC DNA]</scope>
    <source>
        <strain evidence="4">NJM9701</strain>
    </source>
</reference>
<dbReference type="GO" id="GO:0003677">
    <property type="term" value="F:DNA binding"/>
    <property type="evidence" value="ECO:0007669"/>
    <property type="project" value="UniProtKB-KW"/>
</dbReference>
<dbReference type="eggNOG" id="KOG3105">
    <property type="taxonomic scope" value="Eukaryota"/>
</dbReference>
<keyword evidence="1" id="KW-0238">DNA-binding</keyword>
<feature type="compositionally biased region" description="Basic and acidic residues" evidence="2">
    <location>
        <begin position="165"/>
        <end position="179"/>
    </location>
</feature>
<dbReference type="InterPro" id="IPR009057">
    <property type="entry name" value="Homeodomain-like_sf"/>
</dbReference>
<feature type="region of interest" description="Disordered" evidence="2">
    <location>
        <begin position="159"/>
        <end position="179"/>
    </location>
</feature>
<dbReference type="Gene3D" id="1.10.10.60">
    <property type="entry name" value="Homeodomain-like"/>
    <property type="match status" value="1"/>
</dbReference>
<organism evidence="4">
    <name type="scientific">Aphanomyces invadans</name>
    <dbReference type="NCBI Taxonomy" id="157072"/>
    <lineage>
        <taxon>Eukaryota</taxon>
        <taxon>Sar</taxon>
        <taxon>Stramenopiles</taxon>
        <taxon>Oomycota</taxon>
        <taxon>Saprolegniomycetes</taxon>
        <taxon>Saprolegniales</taxon>
        <taxon>Verrucalvaceae</taxon>
        <taxon>Aphanomyces</taxon>
    </lineage>
</organism>
<dbReference type="InterPro" id="IPR050863">
    <property type="entry name" value="CenT-Element_Derived"/>
</dbReference>
<dbReference type="GO" id="GO:0005634">
    <property type="term" value="C:nucleus"/>
    <property type="evidence" value="ECO:0007669"/>
    <property type="project" value="TreeGrafter"/>
</dbReference>
<accession>A0A024T903</accession>
<evidence type="ECO:0000259" key="3">
    <source>
        <dbReference type="PROSITE" id="PS51253"/>
    </source>
</evidence>
<name>A0A024T903_9STRA</name>
<dbReference type="InterPro" id="IPR006600">
    <property type="entry name" value="HTH_CenpB_DNA-bd_dom"/>
</dbReference>
<gene>
    <name evidence="4" type="ORF">H310_14772</name>
</gene>
<dbReference type="PROSITE" id="PS51253">
    <property type="entry name" value="HTH_CENPB"/>
    <property type="match status" value="1"/>
</dbReference>
<protein>
    <recommendedName>
        <fullName evidence="3">HTH CENPB-type domain-containing protein</fullName>
    </recommendedName>
</protein>
<dbReference type="SUPFAM" id="SSF46689">
    <property type="entry name" value="Homeodomain-like"/>
    <property type="match status" value="1"/>
</dbReference>
<dbReference type="Pfam" id="PF03221">
    <property type="entry name" value="HTH_Tnp_Tc5"/>
    <property type="match status" value="1"/>
</dbReference>
<dbReference type="AlphaFoldDB" id="A0A024T903"/>
<dbReference type="OrthoDB" id="76498at2759"/>